<dbReference type="Pfam" id="PF00589">
    <property type="entry name" value="Phage_integrase"/>
    <property type="match status" value="1"/>
</dbReference>
<evidence type="ECO:0000256" key="1">
    <source>
        <dbReference type="ARBA" id="ARBA00008857"/>
    </source>
</evidence>
<evidence type="ECO:0000256" key="4">
    <source>
        <dbReference type="ARBA" id="ARBA00023172"/>
    </source>
</evidence>
<keyword evidence="3" id="KW-0238">DNA-binding</keyword>
<dbReference type="EMBL" id="OMOI01000001">
    <property type="protein sequence ID" value="SPF77002.1"/>
    <property type="molecule type" value="Genomic_DNA"/>
</dbReference>
<name>A0A2R8ALU2_9RHOB</name>
<evidence type="ECO:0000256" key="2">
    <source>
        <dbReference type="ARBA" id="ARBA00022908"/>
    </source>
</evidence>
<keyword evidence="4" id="KW-0233">DNA recombination</keyword>
<keyword evidence="2" id="KW-0229">DNA integration</keyword>
<dbReference type="InterPro" id="IPR002104">
    <property type="entry name" value="Integrase_catalytic"/>
</dbReference>
<evidence type="ECO:0000256" key="5">
    <source>
        <dbReference type="SAM" id="MobiDB-lite"/>
    </source>
</evidence>
<evidence type="ECO:0000313" key="8">
    <source>
        <dbReference type="Proteomes" id="UP000244911"/>
    </source>
</evidence>
<dbReference type="Proteomes" id="UP000244911">
    <property type="component" value="Unassembled WGS sequence"/>
</dbReference>
<dbReference type="InterPro" id="IPR011010">
    <property type="entry name" value="DNA_brk_join_enz"/>
</dbReference>
<feature type="compositionally biased region" description="Basic residues" evidence="5">
    <location>
        <begin position="328"/>
        <end position="337"/>
    </location>
</feature>
<dbReference type="SUPFAM" id="SSF56349">
    <property type="entry name" value="DNA breaking-rejoining enzymes"/>
    <property type="match status" value="1"/>
</dbReference>
<proteinExistence type="inferred from homology"/>
<dbReference type="GO" id="GO:0003677">
    <property type="term" value="F:DNA binding"/>
    <property type="evidence" value="ECO:0007669"/>
    <property type="project" value="UniProtKB-KW"/>
</dbReference>
<dbReference type="Gene3D" id="1.10.150.130">
    <property type="match status" value="1"/>
</dbReference>
<feature type="region of interest" description="Disordered" evidence="5">
    <location>
        <begin position="316"/>
        <end position="337"/>
    </location>
</feature>
<dbReference type="PANTHER" id="PTHR30349:SF64">
    <property type="entry name" value="PROPHAGE INTEGRASE INTD-RELATED"/>
    <property type="match status" value="1"/>
</dbReference>
<comment type="similarity">
    <text evidence="1">Belongs to the 'phage' integrase family.</text>
</comment>
<dbReference type="GO" id="GO:0006310">
    <property type="term" value="P:DNA recombination"/>
    <property type="evidence" value="ECO:0007669"/>
    <property type="project" value="UniProtKB-KW"/>
</dbReference>
<evidence type="ECO:0000256" key="3">
    <source>
        <dbReference type="ARBA" id="ARBA00023125"/>
    </source>
</evidence>
<gene>
    <name evidence="7" type="primary">xerC_2</name>
    <name evidence="7" type="ORF">ALP8811_02021</name>
</gene>
<dbReference type="InterPro" id="IPR050090">
    <property type="entry name" value="Tyrosine_recombinase_XerCD"/>
</dbReference>
<evidence type="ECO:0000259" key="6">
    <source>
        <dbReference type="PROSITE" id="PS51898"/>
    </source>
</evidence>
<evidence type="ECO:0000313" key="7">
    <source>
        <dbReference type="EMBL" id="SPF77002.1"/>
    </source>
</evidence>
<dbReference type="InterPro" id="IPR013762">
    <property type="entry name" value="Integrase-like_cat_sf"/>
</dbReference>
<organism evidence="7 8">
    <name type="scientific">Aliiroseovarius pelagivivens</name>
    <dbReference type="NCBI Taxonomy" id="1639690"/>
    <lineage>
        <taxon>Bacteria</taxon>
        <taxon>Pseudomonadati</taxon>
        <taxon>Pseudomonadota</taxon>
        <taxon>Alphaproteobacteria</taxon>
        <taxon>Rhodobacterales</taxon>
        <taxon>Paracoccaceae</taxon>
        <taxon>Aliiroseovarius</taxon>
    </lineage>
</organism>
<dbReference type="PROSITE" id="PS51898">
    <property type="entry name" value="TYR_RECOMBINASE"/>
    <property type="match status" value="1"/>
</dbReference>
<dbReference type="OrthoDB" id="7510934at2"/>
<dbReference type="Gene3D" id="1.10.443.10">
    <property type="entry name" value="Intergrase catalytic core"/>
    <property type="match status" value="1"/>
</dbReference>
<accession>A0A2R8ALU2</accession>
<dbReference type="GO" id="GO:0015074">
    <property type="term" value="P:DNA integration"/>
    <property type="evidence" value="ECO:0007669"/>
    <property type="project" value="UniProtKB-KW"/>
</dbReference>
<keyword evidence="8" id="KW-1185">Reference proteome</keyword>
<dbReference type="RefSeq" id="WP_108856965.1">
    <property type="nucleotide sequence ID" value="NZ_OMOI01000001.1"/>
</dbReference>
<feature type="domain" description="Tyr recombinase" evidence="6">
    <location>
        <begin position="158"/>
        <end position="325"/>
    </location>
</feature>
<reference evidence="7 8" key="1">
    <citation type="submission" date="2018-03" db="EMBL/GenBank/DDBJ databases">
        <authorList>
            <person name="Keele B.F."/>
        </authorList>
    </citation>
    <scope>NUCLEOTIDE SEQUENCE [LARGE SCALE GENOMIC DNA]</scope>
    <source>
        <strain evidence="7 8">CECT 8811</strain>
    </source>
</reference>
<dbReference type="AlphaFoldDB" id="A0A2R8ALU2"/>
<sequence>MAKRELPKHVYRQRNGLYFQRRGWPSRKFVNEFGSPEFWQEYADILNGDAPVARVTKRDFEALIKSYRQSPRYVRLKPRTALDYDKYLEFFRARMGTANPAIMKRKDVIRLRDANADKIYFANYSLRVLRVLMEHCVDLGWRDANPAKGVSELKAERKEREPWPRDLLAAYRAACPPGTRERLLMELCVGTGQRIGDVLEMRWSDIQDGGFVVKQNKTGKELWVPILHELLTSLEAANRHSVFILTNERGTNRWSYRGASQAVRNVRKQIGALDYDIHSWRYNAACELVEAGCSDDLVAAVTGQSPAMVLHYTKKTRQMTRAKEAQRRRSNHMKSKN</sequence>
<dbReference type="InterPro" id="IPR010998">
    <property type="entry name" value="Integrase_recombinase_N"/>
</dbReference>
<dbReference type="PANTHER" id="PTHR30349">
    <property type="entry name" value="PHAGE INTEGRASE-RELATED"/>
    <property type="match status" value="1"/>
</dbReference>
<protein>
    <submittedName>
        <fullName evidence="7">Tyrosine recombinase XerC</fullName>
    </submittedName>
</protein>